<organism evidence="3 4">
    <name type="scientific">Ruminococcus flavefaciens</name>
    <dbReference type="NCBI Taxonomy" id="1265"/>
    <lineage>
        <taxon>Bacteria</taxon>
        <taxon>Bacillati</taxon>
        <taxon>Bacillota</taxon>
        <taxon>Clostridia</taxon>
        <taxon>Eubacteriales</taxon>
        <taxon>Oscillospiraceae</taxon>
        <taxon>Ruminococcus</taxon>
    </lineage>
</organism>
<name>A0A315Y4G0_RUMFL</name>
<dbReference type="Proteomes" id="UP000245720">
    <property type="component" value="Unassembled WGS sequence"/>
</dbReference>
<evidence type="ECO:0000313" key="4">
    <source>
        <dbReference type="Proteomes" id="UP000245720"/>
    </source>
</evidence>
<feature type="transmembrane region" description="Helical" evidence="1">
    <location>
        <begin position="7"/>
        <end position="28"/>
    </location>
</feature>
<dbReference type="InterPro" id="IPR000160">
    <property type="entry name" value="GGDEF_dom"/>
</dbReference>
<feature type="transmembrane region" description="Helical" evidence="1">
    <location>
        <begin position="185"/>
        <end position="204"/>
    </location>
</feature>
<keyword evidence="1" id="KW-0472">Membrane</keyword>
<dbReference type="Pfam" id="PF00990">
    <property type="entry name" value="GGDEF"/>
    <property type="match status" value="1"/>
</dbReference>
<evidence type="ECO:0000256" key="1">
    <source>
        <dbReference type="SAM" id="Phobius"/>
    </source>
</evidence>
<keyword evidence="1" id="KW-0812">Transmembrane</keyword>
<dbReference type="AlphaFoldDB" id="A0A315Y4G0"/>
<dbReference type="SMART" id="SM00267">
    <property type="entry name" value="GGDEF"/>
    <property type="match status" value="1"/>
</dbReference>
<dbReference type="Pfam" id="PF12729">
    <property type="entry name" value="4HB_MCP_1"/>
    <property type="match status" value="1"/>
</dbReference>
<evidence type="ECO:0000259" key="2">
    <source>
        <dbReference type="PROSITE" id="PS50887"/>
    </source>
</evidence>
<dbReference type="InterPro" id="IPR024478">
    <property type="entry name" value="HlyB_4HB_MCP"/>
</dbReference>
<accession>A0A315Y4G0</accession>
<dbReference type="RefSeq" id="WP_109725294.1">
    <property type="nucleotide sequence ID" value="NZ_QGDI01000001.1"/>
</dbReference>
<dbReference type="PROSITE" id="PS50887">
    <property type="entry name" value="GGDEF"/>
    <property type="match status" value="1"/>
</dbReference>
<gene>
    <name evidence="3" type="ORF">IE37_00411</name>
</gene>
<dbReference type="InterPro" id="IPR043128">
    <property type="entry name" value="Rev_trsase/Diguanyl_cyclase"/>
</dbReference>
<sequence length="397" mass="45296">MKNKSNVITNIVVILFIVLGAIGFTLVITEYSDVVDNDIASRNYLQQSSIKLHELETDLCITINLGRNADSTDNAEAIESYVEKINSSMSECKELMKKYEAIKRNGDEEKQYQLVKTAMNQYNEIVSNELLAQIDAGYFETANSIYFERFINKRNSLDDSLNQLLTVTNETIDKRYDKAEFNAKVLRVFFIGFGIIVLVLLNMLESRRKRIAKNLETAVDANEKTQQSLNKAMFTDNVTSSNNRISFVLEYGGEPVEISEGEAMYFVMYDIKDFSDINLKYGTYAGDKILAMTVERIGDVFEDGTIYRTGSDEFVAVIKTDDSQDSFTKVANLVERTYRSLTSDYEVNNTRISVDYDISLVRKESPDTVDMNIHNQLKQAFTHGSSFTSGNWRYYKD</sequence>
<dbReference type="SUPFAM" id="SSF55073">
    <property type="entry name" value="Nucleotide cyclase"/>
    <property type="match status" value="1"/>
</dbReference>
<comment type="caution">
    <text evidence="3">The sequence shown here is derived from an EMBL/GenBank/DDBJ whole genome shotgun (WGS) entry which is preliminary data.</text>
</comment>
<dbReference type="Gene3D" id="3.30.70.270">
    <property type="match status" value="1"/>
</dbReference>
<evidence type="ECO:0000313" key="3">
    <source>
        <dbReference type="EMBL" id="PWJ15510.1"/>
    </source>
</evidence>
<protein>
    <submittedName>
        <fullName evidence="3">GGDEF domain-containing protein</fullName>
    </submittedName>
</protein>
<proteinExistence type="predicted"/>
<dbReference type="OrthoDB" id="5449717at2"/>
<dbReference type="InterPro" id="IPR029787">
    <property type="entry name" value="Nucleotide_cyclase"/>
</dbReference>
<dbReference type="EMBL" id="QGDI01000001">
    <property type="protein sequence ID" value="PWJ15510.1"/>
    <property type="molecule type" value="Genomic_DNA"/>
</dbReference>
<reference evidence="3 4" key="1">
    <citation type="submission" date="2018-05" db="EMBL/GenBank/DDBJ databases">
        <title>The Hungate 1000. A catalogue of reference genomes from the rumen microbiome.</title>
        <authorList>
            <person name="Kelly W."/>
        </authorList>
    </citation>
    <scope>NUCLEOTIDE SEQUENCE [LARGE SCALE GENOMIC DNA]</scope>
    <source>
        <strain evidence="3 4">SAb67</strain>
    </source>
</reference>
<feature type="domain" description="GGDEF" evidence="2">
    <location>
        <begin position="262"/>
        <end position="397"/>
    </location>
</feature>
<keyword evidence="1" id="KW-1133">Transmembrane helix</keyword>